<keyword evidence="3" id="KW-1185">Reference proteome</keyword>
<reference evidence="2 3" key="1">
    <citation type="submission" date="2019-05" db="EMBL/GenBank/DDBJ databases">
        <title>Another draft genome of Portunus trituberculatus and its Hox gene families provides insights of decapod evolution.</title>
        <authorList>
            <person name="Jeong J.-H."/>
            <person name="Song I."/>
            <person name="Kim S."/>
            <person name="Choi T."/>
            <person name="Kim D."/>
            <person name="Ryu S."/>
            <person name="Kim W."/>
        </authorList>
    </citation>
    <scope>NUCLEOTIDE SEQUENCE [LARGE SCALE GENOMIC DNA]</scope>
    <source>
        <tissue evidence="2">Muscle</tissue>
    </source>
</reference>
<dbReference type="EMBL" id="VSRR010020235">
    <property type="protein sequence ID" value="MPC62933.1"/>
    <property type="molecule type" value="Genomic_DNA"/>
</dbReference>
<sequence>MKKTRGIRGPLRLSLTSPSALGSPLVVSLDGSSRASEVSQGRQVRHRAAGSLIYREKREEEEKEEKKESCRMVWDMKERNE</sequence>
<gene>
    <name evidence="2" type="ORF">E2C01_057024</name>
</gene>
<accession>A0A5B7GYX9</accession>
<organism evidence="2 3">
    <name type="scientific">Portunus trituberculatus</name>
    <name type="common">Swimming crab</name>
    <name type="synonym">Neptunus trituberculatus</name>
    <dbReference type="NCBI Taxonomy" id="210409"/>
    <lineage>
        <taxon>Eukaryota</taxon>
        <taxon>Metazoa</taxon>
        <taxon>Ecdysozoa</taxon>
        <taxon>Arthropoda</taxon>
        <taxon>Crustacea</taxon>
        <taxon>Multicrustacea</taxon>
        <taxon>Malacostraca</taxon>
        <taxon>Eumalacostraca</taxon>
        <taxon>Eucarida</taxon>
        <taxon>Decapoda</taxon>
        <taxon>Pleocyemata</taxon>
        <taxon>Brachyura</taxon>
        <taxon>Eubrachyura</taxon>
        <taxon>Portunoidea</taxon>
        <taxon>Portunidae</taxon>
        <taxon>Portuninae</taxon>
        <taxon>Portunus</taxon>
    </lineage>
</organism>
<evidence type="ECO:0000313" key="3">
    <source>
        <dbReference type="Proteomes" id="UP000324222"/>
    </source>
</evidence>
<evidence type="ECO:0000313" key="2">
    <source>
        <dbReference type="EMBL" id="MPC62933.1"/>
    </source>
</evidence>
<dbReference type="AlphaFoldDB" id="A0A5B7GYX9"/>
<feature type="region of interest" description="Disordered" evidence="1">
    <location>
        <begin position="57"/>
        <end position="81"/>
    </location>
</feature>
<proteinExistence type="predicted"/>
<comment type="caution">
    <text evidence="2">The sequence shown here is derived from an EMBL/GenBank/DDBJ whole genome shotgun (WGS) entry which is preliminary data.</text>
</comment>
<dbReference type="Proteomes" id="UP000324222">
    <property type="component" value="Unassembled WGS sequence"/>
</dbReference>
<evidence type="ECO:0000256" key="1">
    <source>
        <dbReference type="SAM" id="MobiDB-lite"/>
    </source>
</evidence>
<feature type="region of interest" description="Disordered" evidence="1">
    <location>
        <begin position="1"/>
        <end position="20"/>
    </location>
</feature>
<name>A0A5B7GYX9_PORTR</name>
<protein>
    <submittedName>
        <fullName evidence="2">Uncharacterized protein</fullName>
    </submittedName>
</protein>